<proteinExistence type="predicted"/>
<protein>
    <submittedName>
        <fullName evidence="2">Uncharacterized protein</fullName>
    </submittedName>
</protein>
<comment type="caution">
    <text evidence="2">The sequence shown here is derived from an EMBL/GenBank/DDBJ whole genome shotgun (WGS) entry which is preliminary data.</text>
</comment>
<dbReference type="AlphaFoldDB" id="A0AAP1E4K5"/>
<feature type="compositionally biased region" description="Polar residues" evidence="1">
    <location>
        <begin position="23"/>
        <end position="34"/>
    </location>
</feature>
<evidence type="ECO:0000313" key="2">
    <source>
        <dbReference type="EMBL" id="KZD94288.1"/>
    </source>
</evidence>
<dbReference type="EMBL" id="LJZV01000003">
    <property type="protein sequence ID" value="KZD94288.1"/>
    <property type="molecule type" value="Genomic_DNA"/>
</dbReference>
<reference evidence="2 3" key="1">
    <citation type="submission" date="2015-09" db="EMBL/GenBank/DDBJ databases">
        <title>Spore heat resistance.</title>
        <authorList>
            <person name="Boekhorst J."/>
            <person name="Berendsen E.M."/>
            <person name="Wells-Bennik M.H."/>
            <person name="Kuipers O.P."/>
        </authorList>
    </citation>
    <scope>NUCLEOTIDE SEQUENCE [LARGE SCALE GENOMIC DNA]</scope>
    <source>
        <strain evidence="2 3">B4122</strain>
    </source>
</reference>
<evidence type="ECO:0000256" key="1">
    <source>
        <dbReference type="SAM" id="MobiDB-lite"/>
    </source>
</evidence>
<dbReference type="Proteomes" id="UP000076442">
    <property type="component" value="Unassembled WGS sequence"/>
</dbReference>
<accession>A0AAP1E4K5</accession>
<organism evidence="2 3">
    <name type="scientific">Bacillus subtilis</name>
    <dbReference type="NCBI Taxonomy" id="1423"/>
    <lineage>
        <taxon>Bacteria</taxon>
        <taxon>Bacillati</taxon>
        <taxon>Bacillota</taxon>
        <taxon>Bacilli</taxon>
        <taxon>Bacillales</taxon>
        <taxon>Bacillaceae</taxon>
        <taxon>Bacillus</taxon>
    </lineage>
</organism>
<gene>
    <name evidence="2" type="ORF">B4122_0984</name>
</gene>
<sequence>MGMAPLPELQHRSLPLLYGRGQNGTMRKTMNCTGKKQGEKAWRNI</sequence>
<evidence type="ECO:0000313" key="3">
    <source>
        <dbReference type="Proteomes" id="UP000076442"/>
    </source>
</evidence>
<feature type="compositionally biased region" description="Basic and acidic residues" evidence="1">
    <location>
        <begin position="36"/>
        <end position="45"/>
    </location>
</feature>
<feature type="region of interest" description="Disordered" evidence="1">
    <location>
        <begin position="14"/>
        <end position="45"/>
    </location>
</feature>
<name>A0AAP1E4K5_BACIU</name>